<dbReference type="PANTHER" id="PTHR43194">
    <property type="entry name" value="HYDROLASE ALPHA/BETA FOLD FAMILY"/>
    <property type="match status" value="1"/>
</dbReference>
<comment type="caution">
    <text evidence="2">The sequence shown here is derived from an EMBL/GenBank/DDBJ whole genome shotgun (WGS) entry which is preliminary data.</text>
</comment>
<name>A0A3N0CC28_9ACTN</name>
<dbReference type="SUPFAM" id="SSF53474">
    <property type="entry name" value="alpha/beta-Hydrolases"/>
    <property type="match status" value="1"/>
</dbReference>
<accession>A0A3N0CC28</accession>
<dbReference type="OrthoDB" id="27092at2"/>
<dbReference type="Gene3D" id="3.40.50.1820">
    <property type="entry name" value="alpha/beta hydrolase"/>
    <property type="match status" value="1"/>
</dbReference>
<keyword evidence="3" id="KW-1185">Reference proteome</keyword>
<gene>
    <name evidence="2" type="ORF">EFK50_20525</name>
</gene>
<dbReference type="PANTHER" id="PTHR43194:SF2">
    <property type="entry name" value="PEROXISOMAL MEMBRANE PROTEIN LPX1"/>
    <property type="match status" value="1"/>
</dbReference>
<feature type="domain" description="AB hydrolase-1" evidence="1">
    <location>
        <begin position="11"/>
        <end position="258"/>
    </location>
</feature>
<dbReference type="InterPro" id="IPR000073">
    <property type="entry name" value="AB_hydrolase_1"/>
</dbReference>
<keyword evidence="2" id="KW-0378">Hydrolase</keyword>
<sequence>MRVSGPGDGTPILLIHGIARSLEDWNESQDLLAAAGHRVISTDLPGFGYSRKGRERPGLPAFGRAMAGLLDALGVTEPVHVMGNSLGGGVSMTLAVDHPDRVASVTLVNSVGFGSEVNISALPMTYGVLAQLPGLAGTFGPRAREAGANTIRDLFFDRSLATTDQFRHAGKLAKQKDFRATFLGTAATLGAPVVGVKAGWRRELLGRVAASGIPILVIWGDADKILPPHQVDAAKAALPAARFHVFADTGHMPQVERPAEFVAVAGAFVDEVQAARRTARG</sequence>
<dbReference type="Pfam" id="PF00561">
    <property type="entry name" value="Abhydrolase_1"/>
    <property type="match status" value="1"/>
</dbReference>
<organism evidence="2 3">
    <name type="scientific">Nocardioides marmoriginsengisoli</name>
    <dbReference type="NCBI Taxonomy" id="661483"/>
    <lineage>
        <taxon>Bacteria</taxon>
        <taxon>Bacillati</taxon>
        <taxon>Actinomycetota</taxon>
        <taxon>Actinomycetes</taxon>
        <taxon>Propionibacteriales</taxon>
        <taxon>Nocardioidaceae</taxon>
        <taxon>Nocardioides</taxon>
    </lineage>
</organism>
<dbReference type="AlphaFoldDB" id="A0A3N0CC28"/>
<proteinExistence type="predicted"/>
<dbReference type="PRINTS" id="PR00412">
    <property type="entry name" value="EPOXHYDRLASE"/>
</dbReference>
<dbReference type="PRINTS" id="PR00111">
    <property type="entry name" value="ABHYDROLASE"/>
</dbReference>
<dbReference type="EMBL" id="RJSE01000009">
    <property type="protein sequence ID" value="RNL60859.1"/>
    <property type="molecule type" value="Genomic_DNA"/>
</dbReference>
<dbReference type="InterPro" id="IPR050228">
    <property type="entry name" value="Carboxylesterase_BioH"/>
</dbReference>
<evidence type="ECO:0000259" key="1">
    <source>
        <dbReference type="Pfam" id="PF00561"/>
    </source>
</evidence>
<reference evidence="2 3" key="1">
    <citation type="submission" date="2018-11" db="EMBL/GenBank/DDBJ databases">
        <authorList>
            <person name="Li F."/>
        </authorList>
    </citation>
    <scope>NUCLEOTIDE SEQUENCE [LARGE SCALE GENOMIC DNA]</scope>
    <source>
        <strain evidence="2 3">Gsoil 097</strain>
    </source>
</reference>
<dbReference type="GO" id="GO:0016787">
    <property type="term" value="F:hydrolase activity"/>
    <property type="evidence" value="ECO:0007669"/>
    <property type="project" value="UniProtKB-KW"/>
</dbReference>
<dbReference type="Proteomes" id="UP000267128">
    <property type="component" value="Unassembled WGS sequence"/>
</dbReference>
<dbReference type="InterPro" id="IPR000639">
    <property type="entry name" value="Epox_hydrolase-like"/>
</dbReference>
<dbReference type="InterPro" id="IPR029058">
    <property type="entry name" value="AB_hydrolase_fold"/>
</dbReference>
<protein>
    <submittedName>
        <fullName evidence="2">Alpha/beta fold hydrolase</fullName>
    </submittedName>
</protein>
<evidence type="ECO:0000313" key="2">
    <source>
        <dbReference type="EMBL" id="RNL60859.1"/>
    </source>
</evidence>
<evidence type="ECO:0000313" key="3">
    <source>
        <dbReference type="Proteomes" id="UP000267128"/>
    </source>
</evidence>